<keyword evidence="2" id="KW-0472">Membrane</keyword>
<evidence type="ECO:0000256" key="2">
    <source>
        <dbReference type="SAM" id="Phobius"/>
    </source>
</evidence>
<organism evidence="3 4">
    <name type="scientific">Thiohalomonas denitrificans</name>
    <dbReference type="NCBI Taxonomy" id="415747"/>
    <lineage>
        <taxon>Bacteria</taxon>
        <taxon>Pseudomonadati</taxon>
        <taxon>Pseudomonadota</taxon>
        <taxon>Gammaproteobacteria</taxon>
        <taxon>Thiohalomonadales</taxon>
        <taxon>Thiohalomonadaceae</taxon>
        <taxon>Thiohalomonas</taxon>
    </lineage>
</organism>
<sequence>MLRSGSLYILVAYIAGLYAVAWAHLTNRLNDAQLYFYGSVVSLIAIAAFVLFLWRSLRQRSHPRSKPTREHSNGEQLRR</sequence>
<feature type="transmembrane region" description="Helical" evidence="2">
    <location>
        <begin position="7"/>
        <end position="23"/>
    </location>
</feature>
<evidence type="ECO:0000313" key="4">
    <source>
        <dbReference type="Proteomes" id="UP000199648"/>
    </source>
</evidence>
<name>A0A1G5PKB7_9GAMM</name>
<gene>
    <name evidence="3" type="ORF">SAMN03097708_00197</name>
</gene>
<feature type="transmembrane region" description="Helical" evidence="2">
    <location>
        <begin position="35"/>
        <end position="54"/>
    </location>
</feature>
<dbReference type="STRING" id="415747.SAMN03097708_00197"/>
<proteinExistence type="predicted"/>
<keyword evidence="4" id="KW-1185">Reference proteome</keyword>
<protein>
    <submittedName>
        <fullName evidence="3">Uncharacterized protein</fullName>
    </submittedName>
</protein>
<keyword evidence="2" id="KW-1133">Transmembrane helix</keyword>
<feature type="compositionally biased region" description="Basic and acidic residues" evidence="1">
    <location>
        <begin position="67"/>
        <end position="79"/>
    </location>
</feature>
<evidence type="ECO:0000313" key="3">
    <source>
        <dbReference type="EMBL" id="SCZ49570.1"/>
    </source>
</evidence>
<reference evidence="3 4" key="1">
    <citation type="submission" date="2016-10" db="EMBL/GenBank/DDBJ databases">
        <authorList>
            <person name="de Groot N.N."/>
        </authorList>
    </citation>
    <scope>NUCLEOTIDE SEQUENCE [LARGE SCALE GENOMIC DNA]</scope>
    <source>
        <strain evidence="3 4">HLD2</strain>
    </source>
</reference>
<dbReference type="EMBL" id="FMWD01000001">
    <property type="protein sequence ID" value="SCZ49570.1"/>
    <property type="molecule type" value="Genomic_DNA"/>
</dbReference>
<feature type="region of interest" description="Disordered" evidence="1">
    <location>
        <begin position="59"/>
        <end position="79"/>
    </location>
</feature>
<accession>A0A1G5PKB7</accession>
<evidence type="ECO:0000256" key="1">
    <source>
        <dbReference type="SAM" id="MobiDB-lite"/>
    </source>
</evidence>
<keyword evidence="2" id="KW-0812">Transmembrane</keyword>
<dbReference type="Proteomes" id="UP000199648">
    <property type="component" value="Unassembled WGS sequence"/>
</dbReference>
<dbReference type="AlphaFoldDB" id="A0A1G5PKB7"/>